<dbReference type="KEGG" id="qso:IRL76_07265"/>
<keyword evidence="3" id="KW-1185">Reference proteome</keyword>
<gene>
    <name evidence="2" type="ORF">IRL76_07265</name>
</gene>
<dbReference type="PANTHER" id="PTHR36973:SF4">
    <property type="entry name" value="NODULATION PROTEIN"/>
    <property type="match status" value="1"/>
</dbReference>
<dbReference type="InterPro" id="IPR006342">
    <property type="entry name" value="FkbM_mtfrase"/>
</dbReference>
<organism evidence="2 3">
    <name type="scientific">Qipengyuania soli</name>
    <dbReference type="NCBI Taxonomy" id="2782568"/>
    <lineage>
        <taxon>Bacteria</taxon>
        <taxon>Pseudomonadati</taxon>
        <taxon>Pseudomonadota</taxon>
        <taxon>Alphaproteobacteria</taxon>
        <taxon>Sphingomonadales</taxon>
        <taxon>Erythrobacteraceae</taxon>
        <taxon>Qipengyuania</taxon>
    </lineage>
</organism>
<keyword evidence="2" id="KW-0489">Methyltransferase</keyword>
<reference evidence="2 3" key="1">
    <citation type="submission" date="2020-11" db="EMBL/GenBank/DDBJ databases">
        <title>The genome sequence of Erythrobacter sp. 6D36.</title>
        <authorList>
            <person name="Liu Y."/>
        </authorList>
    </citation>
    <scope>NUCLEOTIDE SEQUENCE [LARGE SCALE GENOMIC DNA]</scope>
    <source>
        <strain evidence="2 3">6D36</strain>
    </source>
</reference>
<evidence type="ECO:0000259" key="1">
    <source>
        <dbReference type="Pfam" id="PF05050"/>
    </source>
</evidence>
<evidence type="ECO:0000313" key="2">
    <source>
        <dbReference type="EMBL" id="QPD00309.1"/>
    </source>
</evidence>
<dbReference type="PANTHER" id="PTHR36973">
    <property type="entry name" value="SLL1456 PROTEIN-RELATED"/>
    <property type="match status" value="1"/>
</dbReference>
<evidence type="ECO:0000313" key="3">
    <source>
        <dbReference type="Proteomes" id="UP000594459"/>
    </source>
</evidence>
<dbReference type="GO" id="GO:0008171">
    <property type="term" value="F:O-methyltransferase activity"/>
    <property type="evidence" value="ECO:0007669"/>
    <property type="project" value="TreeGrafter"/>
</dbReference>
<protein>
    <submittedName>
        <fullName evidence="2">FkbM family methyltransferase</fullName>
    </submittedName>
</protein>
<dbReference type="NCBIfam" id="TIGR01444">
    <property type="entry name" value="fkbM_fam"/>
    <property type="match status" value="1"/>
</dbReference>
<dbReference type="SUPFAM" id="SSF53335">
    <property type="entry name" value="S-adenosyl-L-methionine-dependent methyltransferases"/>
    <property type="match status" value="1"/>
</dbReference>
<dbReference type="AlphaFoldDB" id="A0A7S8ITI4"/>
<dbReference type="Proteomes" id="UP000594459">
    <property type="component" value="Chromosome"/>
</dbReference>
<accession>A0A7S8ITI4</accession>
<dbReference type="EMBL" id="CP064654">
    <property type="protein sequence ID" value="QPD00309.1"/>
    <property type="molecule type" value="Genomic_DNA"/>
</dbReference>
<keyword evidence="2" id="KW-0808">Transferase</keyword>
<dbReference type="InterPro" id="IPR029063">
    <property type="entry name" value="SAM-dependent_MTases_sf"/>
</dbReference>
<dbReference type="Pfam" id="PF05050">
    <property type="entry name" value="Methyltransf_21"/>
    <property type="match status" value="1"/>
</dbReference>
<name>A0A7S8ITI4_9SPHN</name>
<sequence length="229" mass="25148">MGLEVQRANELTVWRKRLPAILAGQNIEYVVDVGANDGEFAKSLFDNGYLGHVLSIEPLPVAWHALRDIAAKYGSERWTIAPRMVVGADAGHVTFYEAGNSVSSSMLPMLDSHVEAAPGSAVIGSIEVSMQTLDQLLSAAPVDEPIHLKLDVQGAEHLVLQGARESLAKRIRSVQLEMSLMQLYDGQKSAGELDEFLRSCGFQLWDIVPGFRDVRSLRLLQYDGLYIKG</sequence>
<proteinExistence type="predicted"/>
<dbReference type="GO" id="GO:0032259">
    <property type="term" value="P:methylation"/>
    <property type="evidence" value="ECO:0007669"/>
    <property type="project" value="UniProtKB-KW"/>
</dbReference>
<dbReference type="Gene3D" id="3.40.50.150">
    <property type="entry name" value="Vaccinia Virus protein VP39"/>
    <property type="match status" value="1"/>
</dbReference>
<feature type="domain" description="Methyltransferase FkbM" evidence="1">
    <location>
        <begin position="32"/>
        <end position="204"/>
    </location>
</feature>
<dbReference type="RefSeq" id="WP_200984101.1">
    <property type="nucleotide sequence ID" value="NZ_CP064654.1"/>
</dbReference>
<dbReference type="InterPro" id="IPR053188">
    <property type="entry name" value="FkbM_Methyltransferase"/>
</dbReference>